<evidence type="ECO:0000313" key="2">
    <source>
        <dbReference type="RefSeq" id="XP_052129814.1"/>
    </source>
</evidence>
<dbReference type="OrthoDB" id="7699125at2759"/>
<keyword evidence="1" id="KW-1185">Reference proteome</keyword>
<gene>
    <name evidence="2" type="primary">LOC127750999</name>
</gene>
<dbReference type="KEGG" id="foc:127750999"/>
<organism evidence="1 2">
    <name type="scientific">Frankliniella occidentalis</name>
    <name type="common">Western flower thrips</name>
    <name type="synonym">Euthrips occidentalis</name>
    <dbReference type="NCBI Taxonomy" id="133901"/>
    <lineage>
        <taxon>Eukaryota</taxon>
        <taxon>Metazoa</taxon>
        <taxon>Ecdysozoa</taxon>
        <taxon>Arthropoda</taxon>
        <taxon>Hexapoda</taxon>
        <taxon>Insecta</taxon>
        <taxon>Pterygota</taxon>
        <taxon>Neoptera</taxon>
        <taxon>Paraneoptera</taxon>
        <taxon>Thysanoptera</taxon>
        <taxon>Terebrantia</taxon>
        <taxon>Thripoidea</taxon>
        <taxon>Thripidae</taxon>
        <taxon>Frankliniella</taxon>
    </lineage>
</organism>
<accession>A0A9C6X625</accession>
<dbReference type="RefSeq" id="XP_052129814.1">
    <property type="nucleotide sequence ID" value="XM_052273854.1"/>
</dbReference>
<evidence type="ECO:0000313" key="1">
    <source>
        <dbReference type="Proteomes" id="UP000504606"/>
    </source>
</evidence>
<dbReference type="GeneID" id="127750999"/>
<name>A0A9C6X625_FRAOC</name>
<reference evidence="2" key="1">
    <citation type="submission" date="2025-08" db="UniProtKB">
        <authorList>
            <consortium name="RefSeq"/>
        </authorList>
    </citation>
    <scope>IDENTIFICATION</scope>
    <source>
        <tissue evidence="2">Whole organism</tissue>
    </source>
</reference>
<sequence>MAMLNRQQAVHMPPQLSFDNFLLFMIAGGAIINHVSDEEIIQSVLQEASTSNLNLEELLKLQAASLLIRLKEVHCATQVIINQVISGVAPMFDTFLDILQNKFSKNPNDVLTTDEVVSCIESVRGQSLFAGLETSKELEEYINDEEGLIKPVKVTVATKEVVKNNNIKKIDVDFGYVVPFLPGLEKSLNCPEILKCVDNPAPVKPGVFTSPLDGYFYQNHPIVKEDPKTLAVGIYADGVDLTDSASSKSGVHSQTFIYFVIYNIDPKLRSSRRSIFLLGIVKSEVLKKHGYNDFLKDFVAGMNKLSSREGVTFEINGEKRVFHGIFICVCGDNPASQNMGGFKESHFAEKPCRHCYVNTEDLFKSFKEGDFTLRRMDLHEAQVKEVEEYFSLRPCSLKLEICCLLKDVVDSKELSLGIINERIHMFSKLFGVNKPSVIEMSYLENKRLRQTAAETLNLAYMLPFVLRKRTNKDLVTVCKEKNMKCFTMRLQLLDLLMSEKLTYKDIQKIRTVTQAHHLLFQDLYGCAIPKMHYECHLNQILLYGPPRNYWCFGFEGKHAYFKRLLRILRCFKDPAGTFARAHQRRVCGLMLLSKKGIAGPFLQSSDSLGSPVNSKLHSLAYRSGLLDFFPDIAIDLRLTQYKTCSYNGVKYSKNQIIMISLSEALPKFGQIIHMFQHQGRLLFMYKQMLTECCAQFLNAFKLSYCIGTEFGVICVSDLPYHHQIYLVKSAIHSLSKINNWSHYLDENKKGQFDCFISVKVSDRKVSELVIKYLKAICYHAKYLKTEQTSLTIKPKFWQWKENYRKKAWLQENDMIPI</sequence>
<proteinExistence type="predicted"/>
<dbReference type="AlphaFoldDB" id="A0A9C6X625"/>
<dbReference type="Proteomes" id="UP000504606">
    <property type="component" value="Unplaced"/>
</dbReference>
<protein>
    <submittedName>
        <fullName evidence="2">Uncharacterized protein LOC127750999</fullName>
    </submittedName>
</protein>